<dbReference type="AlphaFoldDB" id="A0A0E9W363"/>
<dbReference type="EMBL" id="GBXM01023773">
    <property type="protein sequence ID" value="JAH84804.1"/>
    <property type="molecule type" value="Transcribed_RNA"/>
</dbReference>
<sequence length="35" mass="4178">MLLQKKKWHTNCIDLLQIAAYVTVSKEVHKDFTFK</sequence>
<protein>
    <submittedName>
        <fullName evidence="1">Uncharacterized protein</fullName>
    </submittedName>
</protein>
<evidence type="ECO:0000313" key="1">
    <source>
        <dbReference type="EMBL" id="JAH84804.1"/>
    </source>
</evidence>
<name>A0A0E9W363_ANGAN</name>
<reference evidence="1" key="2">
    <citation type="journal article" date="2015" name="Fish Shellfish Immunol.">
        <title>Early steps in the European eel (Anguilla anguilla)-Vibrio vulnificus interaction in the gills: Role of the RtxA13 toxin.</title>
        <authorList>
            <person name="Callol A."/>
            <person name="Pajuelo D."/>
            <person name="Ebbesson L."/>
            <person name="Teles M."/>
            <person name="MacKenzie S."/>
            <person name="Amaro C."/>
        </authorList>
    </citation>
    <scope>NUCLEOTIDE SEQUENCE</scope>
</reference>
<proteinExistence type="predicted"/>
<reference evidence="1" key="1">
    <citation type="submission" date="2014-11" db="EMBL/GenBank/DDBJ databases">
        <authorList>
            <person name="Amaro Gonzalez C."/>
        </authorList>
    </citation>
    <scope>NUCLEOTIDE SEQUENCE</scope>
</reference>
<organism evidence="1">
    <name type="scientific">Anguilla anguilla</name>
    <name type="common">European freshwater eel</name>
    <name type="synonym">Muraena anguilla</name>
    <dbReference type="NCBI Taxonomy" id="7936"/>
    <lineage>
        <taxon>Eukaryota</taxon>
        <taxon>Metazoa</taxon>
        <taxon>Chordata</taxon>
        <taxon>Craniata</taxon>
        <taxon>Vertebrata</taxon>
        <taxon>Euteleostomi</taxon>
        <taxon>Actinopterygii</taxon>
        <taxon>Neopterygii</taxon>
        <taxon>Teleostei</taxon>
        <taxon>Anguilliformes</taxon>
        <taxon>Anguillidae</taxon>
        <taxon>Anguilla</taxon>
    </lineage>
</organism>
<accession>A0A0E9W363</accession>